<proteinExistence type="predicted"/>
<dbReference type="Proteomes" id="UP000596742">
    <property type="component" value="Unassembled WGS sequence"/>
</dbReference>
<organism evidence="1 2">
    <name type="scientific">Mytilus galloprovincialis</name>
    <name type="common">Mediterranean mussel</name>
    <dbReference type="NCBI Taxonomy" id="29158"/>
    <lineage>
        <taxon>Eukaryota</taxon>
        <taxon>Metazoa</taxon>
        <taxon>Spiralia</taxon>
        <taxon>Lophotrochozoa</taxon>
        <taxon>Mollusca</taxon>
        <taxon>Bivalvia</taxon>
        <taxon>Autobranchia</taxon>
        <taxon>Pteriomorphia</taxon>
        <taxon>Mytilida</taxon>
        <taxon>Mytiloidea</taxon>
        <taxon>Mytilidae</taxon>
        <taxon>Mytilinae</taxon>
        <taxon>Mytilus</taxon>
    </lineage>
</organism>
<keyword evidence="2" id="KW-1185">Reference proteome</keyword>
<gene>
    <name evidence="1" type="ORF">MGAL_10B008852</name>
</gene>
<reference evidence="1" key="1">
    <citation type="submission" date="2018-11" db="EMBL/GenBank/DDBJ databases">
        <authorList>
            <person name="Alioto T."/>
            <person name="Alioto T."/>
        </authorList>
    </citation>
    <scope>NUCLEOTIDE SEQUENCE</scope>
</reference>
<sequence>MEDVSGDNNINSDTALKYLQRTTATLQTDYNNKDQQLACSVVEASHILETLVDVFDTSDTSDSTMIDVQAEMTRVAELILRGICQTYCDDSNCDTTCPMTIFQVRPLVSDTESSLLKMMILLIERQNIDLIEISGDLTISGYRMLVKDIFFQPSIFNVLRIPPTPENLAANSSYADKTVIFLVRAYIL</sequence>
<dbReference type="OrthoDB" id="10286434at2759"/>
<accession>A0A8B6BNS8</accession>
<evidence type="ECO:0000313" key="2">
    <source>
        <dbReference type="Proteomes" id="UP000596742"/>
    </source>
</evidence>
<dbReference type="AlphaFoldDB" id="A0A8B6BNS8"/>
<comment type="caution">
    <text evidence="1">The sequence shown here is derived from an EMBL/GenBank/DDBJ whole genome shotgun (WGS) entry which is preliminary data.</text>
</comment>
<protein>
    <submittedName>
        <fullName evidence="1">Uncharacterized protein</fullName>
    </submittedName>
</protein>
<dbReference type="EMBL" id="UYJE01000470">
    <property type="protein sequence ID" value="VDH93543.1"/>
    <property type="molecule type" value="Genomic_DNA"/>
</dbReference>
<evidence type="ECO:0000313" key="1">
    <source>
        <dbReference type="EMBL" id="VDH93543.1"/>
    </source>
</evidence>
<name>A0A8B6BNS8_MYTGA</name>